<evidence type="ECO:0000313" key="4">
    <source>
        <dbReference type="Proteomes" id="UP000753961"/>
    </source>
</evidence>
<reference evidence="3" key="1">
    <citation type="submission" date="2021-06" db="EMBL/GenBank/DDBJ databases">
        <title>44 bacteria genomes isolated from Dapeng, Shenzhen.</title>
        <authorList>
            <person name="Zheng W."/>
            <person name="Yu S."/>
            <person name="Huang Y."/>
        </authorList>
    </citation>
    <scope>NUCLEOTIDE SEQUENCE</scope>
    <source>
        <strain evidence="3">DP5N28-2</strain>
    </source>
</reference>
<feature type="compositionally biased region" description="Polar residues" evidence="1">
    <location>
        <begin position="8"/>
        <end position="17"/>
    </location>
</feature>
<sequence>MAAPTPPSQLASSVHELQTQRRAEREPETSNPFYLSSWHEWPDMVWTGPEFWANRMQDWEIHNKVLRCNLCGPNRNIQLLTHQLSDEGNFMQTSIALRWNEEALQYKGTAGFRWGIQGRFDDYRSACVTGQGISSGIDQDGHLILGSHRSGKPVEKEFLLEGVDLKLFLNADGKKVTADLSAWYEGRPVVTLQGIEFEKEAMAGNIGLFADFEKPIQETWSVQFDAWELRGDLLDVNEEQVFGPVYFAQYTINNNVLKMTAQLAPLDQENLQAELWFREKKQDWQKVDSSAIDGWSRTAHFRVEDHDASKEYDYKVTTALTLGEGAEKKYEYKGRIAAEPHHKDTIKAVAFSCNWDLGFPDNELVRNAGKHDADLALFLGDQFYEPNGGFGIQMEPPEKAALDYLRKWVQFGWAHRDLFRHIPSICLPDDHDVFHGNVWGEEGKATIKKGGAAARQDSGGYKMPGPWVNIVQRTQTSHMPDPFDPTPVKQDITVFYTSWKYGGIDFGIIEDRKFKSAPKNILPANAEVFNGYAENPDFDFSSFKDYDTAQLIGDRQKIFLEEWVEDWSDRTQIKALLSATSFMTLQTLPEGTKNDQITPKLEIPEPGQYVSGDYYTRDMDSNGWPQIRRDEIVRILRKAYATHIVGDQHLASVAQYGVDEFQDSSFVFTVPAITSIWPRRWWPPVTDDHRGIMGREKYTGNFHDGFGNKMTVFSVANPVKTGLEPALLYDRSTGYGVVHFDKSSRRIRFECWPRFSDPAKGNQGQYDDWPFEINQLDNFGFSSRISLPPVEVTGLDNPVVMVYDKAGEELVSAIRVPESRLPYQASVLAAGEYVVKVGEPDRDLWKEQKVSTNGTGTRRFEF</sequence>
<dbReference type="InterPro" id="IPR029052">
    <property type="entry name" value="Metallo-depent_PP-like"/>
</dbReference>
<dbReference type="EMBL" id="JAHVHU010000009">
    <property type="protein sequence ID" value="MBY5958473.1"/>
    <property type="molecule type" value="Genomic_DNA"/>
</dbReference>
<protein>
    <submittedName>
        <fullName evidence="3">Alkaline phosphatase D family protein</fullName>
    </submittedName>
</protein>
<organism evidence="3 4">
    <name type="scientific">Membranihabitans marinus</name>
    <dbReference type="NCBI Taxonomy" id="1227546"/>
    <lineage>
        <taxon>Bacteria</taxon>
        <taxon>Pseudomonadati</taxon>
        <taxon>Bacteroidota</taxon>
        <taxon>Saprospiria</taxon>
        <taxon>Saprospirales</taxon>
        <taxon>Saprospiraceae</taxon>
        <taxon>Membranihabitans</taxon>
    </lineage>
</organism>
<dbReference type="Pfam" id="PF09423">
    <property type="entry name" value="PhoD"/>
    <property type="match status" value="1"/>
</dbReference>
<dbReference type="AlphaFoldDB" id="A0A953HV84"/>
<dbReference type="Gene3D" id="3.60.21.70">
    <property type="entry name" value="PhoD-like phosphatase"/>
    <property type="match status" value="1"/>
</dbReference>
<evidence type="ECO:0000259" key="2">
    <source>
        <dbReference type="Pfam" id="PF09423"/>
    </source>
</evidence>
<proteinExistence type="predicted"/>
<comment type="caution">
    <text evidence="3">The sequence shown here is derived from an EMBL/GenBank/DDBJ whole genome shotgun (WGS) entry which is preliminary data.</text>
</comment>
<evidence type="ECO:0000313" key="3">
    <source>
        <dbReference type="EMBL" id="MBY5958473.1"/>
    </source>
</evidence>
<keyword evidence="4" id="KW-1185">Reference proteome</keyword>
<dbReference type="Proteomes" id="UP000753961">
    <property type="component" value="Unassembled WGS sequence"/>
</dbReference>
<accession>A0A953HV84</accession>
<dbReference type="PANTHER" id="PTHR43606:SF2">
    <property type="entry name" value="ALKALINE PHOSPHATASE FAMILY PROTEIN (AFU_ORTHOLOGUE AFUA_5G03860)"/>
    <property type="match status" value="1"/>
</dbReference>
<name>A0A953HV84_9BACT</name>
<evidence type="ECO:0000256" key="1">
    <source>
        <dbReference type="SAM" id="MobiDB-lite"/>
    </source>
</evidence>
<gene>
    <name evidence="3" type="ORF">KUV50_10040</name>
</gene>
<feature type="compositionally biased region" description="Basic and acidic residues" evidence="1">
    <location>
        <begin position="18"/>
        <end position="28"/>
    </location>
</feature>
<dbReference type="SUPFAM" id="SSF56300">
    <property type="entry name" value="Metallo-dependent phosphatases"/>
    <property type="match status" value="1"/>
</dbReference>
<feature type="region of interest" description="Disordered" evidence="1">
    <location>
        <begin position="1"/>
        <end position="29"/>
    </location>
</feature>
<dbReference type="InterPro" id="IPR038607">
    <property type="entry name" value="PhoD-like_sf"/>
</dbReference>
<dbReference type="InterPro" id="IPR018946">
    <property type="entry name" value="PhoD-like_MPP"/>
</dbReference>
<dbReference type="PANTHER" id="PTHR43606">
    <property type="entry name" value="PHOSPHATASE, PUTATIVE (AFU_ORTHOLOGUE AFUA_6G08710)-RELATED"/>
    <property type="match status" value="1"/>
</dbReference>
<feature type="domain" description="PhoD-like phosphatase metallophosphatase" evidence="2">
    <location>
        <begin position="351"/>
        <end position="666"/>
    </location>
</feature>
<dbReference type="RefSeq" id="WP_222580013.1">
    <property type="nucleotide sequence ID" value="NZ_JAHVHU010000009.1"/>
</dbReference>
<dbReference type="InterPro" id="IPR052900">
    <property type="entry name" value="Phospholipid_Metab_Enz"/>
</dbReference>